<dbReference type="InterPro" id="IPR038765">
    <property type="entry name" value="Papain-like_cys_pep_sf"/>
</dbReference>
<dbReference type="GO" id="GO:0005737">
    <property type="term" value="C:cytoplasm"/>
    <property type="evidence" value="ECO:0007669"/>
    <property type="project" value="TreeGrafter"/>
</dbReference>
<evidence type="ECO:0000259" key="2">
    <source>
        <dbReference type="SMART" id="SM00460"/>
    </source>
</evidence>
<dbReference type="Gene3D" id="3.10.620.30">
    <property type="match status" value="1"/>
</dbReference>
<dbReference type="AlphaFoldDB" id="A0A2N3IFP0"/>
<accession>A0A2N3IFP0</accession>
<dbReference type="PANTHER" id="PTHR46333">
    <property type="entry name" value="CYTOKINESIS PROTEIN 3"/>
    <property type="match status" value="1"/>
</dbReference>
<comment type="caution">
    <text evidence="3">The sequence shown here is derived from an EMBL/GenBank/DDBJ whole genome shotgun (WGS) entry which is preliminary data.</text>
</comment>
<dbReference type="InterPro" id="IPR052557">
    <property type="entry name" value="CAP/Cytokinesis_protein"/>
</dbReference>
<protein>
    <recommendedName>
        <fullName evidence="2">Transglutaminase-like domain-containing protein</fullName>
    </recommendedName>
</protein>
<reference evidence="3 4" key="1">
    <citation type="journal article" date="2017" name="Front. Microbiol.">
        <title>Labilibaculum manganireducens gen. nov., sp. nov. and Labilibaculum filiforme sp. nov., Novel Bacteroidetes Isolated from Subsurface Sediments of the Baltic Sea.</title>
        <authorList>
            <person name="Vandieken V."/>
            <person name="Marshall I.P."/>
            <person name="Niemann H."/>
            <person name="Engelen B."/>
            <person name="Cypionka H."/>
        </authorList>
    </citation>
    <scope>NUCLEOTIDE SEQUENCE [LARGE SCALE GENOMIC DNA]</scope>
    <source>
        <strain evidence="3 4">59.10-2M</strain>
    </source>
</reference>
<dbReference type="RefSeq" id="WP_101308189.1">
    <property type="nucleotide sequence ID" value="NZ_MVDE01000002.1"/>
</dbReference>
<dbReference type="SMART" id="SM00460">
    <property type="entry name" value="TGc"/>
    <property type="match status" value="1"/>
</dbReference>
<feature type="signal peptide" evidence="1">
    <location>
        <begin position="1"/>
        <end position="21"/>
    </location>
</feature>
<proteinExistence type="predicted"/>
<dbReference type="InterPro" id="IPR002931">
    <property type="entry name" value="Transglutaminase-like"/>
</dbReference>
<evidence type="ECO:0000313" key="4">
    <source>
        <dbReference type="Proteomes" id="UP000233618"/>
    </source>
</evidence>
<dbReference type="SUPFAM" id="SSF54001">
    <property type="entry name" value="Cysteine proteinases"/>
    <property type="match status" value="1"/>
</dbReference>
<name>A0A2N3IFP0_9BACT</name>
<keyword evidence="1" id="KW-0732">Signal</keyword>
<gene>
    <name evidence="3" type="ORF">BZG01_02220</name>
</gene>
<keyword evidence="4" id="KW-1185">Reference proteome</keyword>
<evidence type="ECO:0000313" key="3">
    <source>
        <dbReference type="EMBL" id="PKQ69142.1"/>
    </source>
</evidence>
<dbReference type="Pfam" id="PF01841">
    <property type="entry name" value="Transglut_core"/>
    <property type="match status" value="1"/>
</dbReference>
<feature type="domain" description="Transglutaminase-like" evidence="2">
    <location>
        <begin position="105"/>
        <end position="168"/>
    </location>
</feature>
<feature type="chain" id="PRO_5014956478" description="Transglutaminase-like domain-containing protein" evidence="1">
    <location>
        <begin position="22"/>
        <end position="347"/>
    </location>
</feature>
<sequence length="347" mass="40254">MYKKLAILIFLTLVSLELVQAQEPAFGRYGSIDRHVKKTPDSLSRNIVLLHDYLVAPAKSDEDKIRAFYLWIISNIEYKDQVELLFDPNLLFYMGSNNCSSPVCVLQKRKAVCEGFSKLFEFFCTHSGFESYSIGGYITKNGALQDRATHSWNVVKINNEWRFFDLSWANAILYHSGIKSKTNEYFMVSPEEFILSHLPIIPMWQFLETPISLQIFNSGEESIKNYLKTAPANYNYTDTLSNFKLLSDAKKRLKTAQEIYRTNPNNKFNLAIEYYRYARNMISFDGEIDTLNYFRLIKAKEKMQLAIDLFTCSSDISSQIMLLQIKDELSKVDRLINTANPHIKHLK</sequence>
<organism evidence="3 4">
    <name type="scientific">Labilibaculum manganireducens</name>
    <dbReference type="NCBI Taxonomy" id="1940525"/>
    <lineage>
        <taxon>Bacteria</taxon>
        <taxon>Pseudomonadati</taxon>
        <taxon>Bacteroidota</taxon>
        <taxon>Bacteroidia</taxon>
        <taxon>Marinilabiliales</taxon>
        <taxon>Marinifilaceae</taxon>
        <taxon>Labilibaculum</taxon>
    </lineage>
</organism>
<dbReference type="Proteomes" id="UP000233618">
    <property type="component" value="Unassembled WGS sequence"/>
</dbReference>
<evidence type="ECO:0000256" key="1">
    <source>
        <dbReference type="SAM" id="SignalP"/>
    </source>
</evidence>
<dbReference type="PANTHER" id="PTHR46333:SF2">
    <property type="entry name" value="CYTOKINESIS PROTEIN 3"/>
    <property type="match status" value="1"/>
</dbReference>
<dbReference type="EMBL" id="MVDE01000002">
    <property type="protein sequence ID" value="PKQ69142.1"/>
    <property type="molecule type" value="Genomic_DNA"/>
</dbReference>